<evidence type="ECO:0000313" key="2">
    <source>
        <dbReference type="Proteomes" id="UP000580861"/>
    </source>
</evidence>
<evidence type="ECO:0000313" key="1">
    <source>
        <dbReference type="EMBL" id="MBB5852104.1"/>
    </source>
</evidence>
<sequence>MRASDLLGAAAYDDFGQCIGWIVELIAETSPGGPPAITTVLVAPRRHEPA</sequence>
<dbReference type="EMBL" id="JACHMX010000001">
    <property type="protein sequence ID" value="MBB5852104.1"/>
    <property type="molecule type" value="Genomic_DNA"/>
</dbReference>
<dbReference type="Proteomes" id="UP000580861">
    <property type="component" value="Unassembled WGS sequence"/>
</dbReference>
<protein>
    <recommendedName>
        <fullName evidence="3">PRC-barrel domain-containing protein</fullName>
    </recommendedName>
</protein>
<dbReference type="AlphaFoldDB" id="A0A841B0V1"/>
<organism evidence="1 2">
    <name type="scientific">Amycolatopsis umgeniensis</name>
    <dbReference type="NCBI Taxonomy" id="336628"/>
    <lineage>
        <taxon>Bacteria</taxon>
        <taxon>Bacillati</taxon>
        <taxon>Actinomycetota</taxon>
        <taxon>Actinomycetes</taxon>
        <taxon>Pseudonocardiales</taxon>
        <taxon>Pseudonocardiaceae</taxon>
        <taxon>Amycolatopsis</taxon>
    </lineage>
</organism>
<dbReference type="RefSeq" id="WP_184894321.1">
    <property type="nucleotide sequence ID" value="NZ_JACHMX010000001.1"/>
</dbReference>
<gene>
    <name evidence="1" type="ORF">HDA45_002191</name>
</gene>
<name>A0A841B0V1_9PSEU</name>
<reference evidence="1 2" key="1">
    <citation type="submission" date="2020-08" db="EMBL/GenBank/DDBJ databases">
        <title>Sequencing the genomes of 1000 actinobacteria strains.</title>
        <authorList>
            <person name="Klenk H.-P."/>
        </authorList>
    </citation>
    <scope>NUCLEOTIDE SEQUENCE [LARGE SCALE GENOMIC DNA]</scope>
    <source>
        <strain evidence="1 2">DSM 45272</strain>
    </source>
</reference>
<evidence type="ECO:0008006" key="3">
    <source>
        <dbReference type="Google" id="ProtNLM"/>
    </source>
</evidence>
<proteinExistence type="predicted"/>
<accession>A0A841B0V1</accession>
<comment type="caution">
    <text evidence="1">The sequence shown here is derived from an EMBL/GenBank/DDBJ whole genome shotgun (WGS) entry which is preliminary data.</text>
</comment>
<keyword evidence="2" id="KW-1185">Reference proteome</keyword>